<dbReference type="Pfam" id="PF05916">
    <property type="entry name" value="Sld5"/>
    <property type="match status" value="1"/>
</dbReference>
<evidence type="ECO:0000256" key="4">
    <source>
        <dbReference type="ARBA" id="ARBA00015143"/>
    </source>
</evidence>
<dbReference type="CDD" id="cd11710">
    <property type="entry name" value="GINS_A_psf1"/>
    <property type="match status" value="1"/>
</dbReference>
<evidence type="ECO:0000256" key="5">
    <source>
        <dbReference type="ARBA" id="ARBA00022454"/>
    </source>
</evidence>
<comment type="subunit">
    <text evidence="9">Component of the GINS complex.</text>
</comment>
<dbReference type="PANTHER" id="PTHR12914:SF2">
    <property type="entry name" value="DNA REPLICATION COMPLEX GINS PROTEIN PSF1"/>
    <property type="match status" value="1"/>
</dbReference>
<organism evidence="12">
    <name type="scientific">Hydra vulgaris</name>
    <name type="common">Hydra</name>
    <name type="synonym">Hydra attenuata</name>
    <dbReference type="NCBI Taxonomy" id="6087"/>
    <lineage>
        <taxon>Eukaryota</taxon>
        <taxon>Metazoa</taxon>
        <taxon>Cnidaria</taxon>
        <taxon>Hydrozoa</taxon>
        <taxon>Hydroidolina</taxon>
        <taxon>Anthoathecata</taxon>
        <taxon>Aplanulata</taxon>
        <taxon>Hydridae</taxon>
        <taxon>Hydra</taxon>
    </lineage>
</organism>
<dbReference type="InterPro" id="IPR005339">
    <property type="entry name" value="GINS_Psf1"/>
</dbReference>
<evidence type="ECO:0000256" key="6">
    <source>
        <dbReference type="ARBA" id="ARBA00022705"/>
    </source>
</evidence>
<dbReference type="SUPFAM" id="SSF158573">
    <property type="entry name" value="GINS helical bundle-like"/>
    <property type="match status" value="1"/>
</dbReference>
<gene>
    <name evidence="12" type="primary">GINS1</name>
</gene>
<evidence type="ECO:0000256" key="7">
    <source>
        <dbReference type="ARBA" id="ARBA00023242"/>
    </source>
</evidence>
<evidence type="ECO:0000256" key="9">
    <source>
        <dbReference type="RuleBase" id="RU368085"/>
    </source>
</evidence>
<evidence type="ECO:0000256" key="8">
    <source>
        <dbReference type="ARBA" id="ARBA00045258"/>
    </source>
</evidence>
<sequence>MFGEKAFELIKELKRSTNGNLSMYNEDIIRQVLNEMRVLFEENQKEVAASVEGEEGLFSGVQLRHACLERNKRCLLAYIYNRMMHLKTLRWEIGSVLPSEIKINLCEQEIQWFATYSKMFTNYMMTVAGTGIDLTQNMVPPKSLFIEVRCLMDHGELVTEDGTVILLKKNSQHFLPTSQCEHLIRQGILEHITS</sequence>
<dbReference type="Gene3D" id="1.20.58.1030">
    <property type="match status" value="1"/>
</dbReference>
<protein>
    <recommendedName>
        <fullName evidence="4 9">DNA replication complex GINS protein PSF1</fullName>
    </recommendedName>
</protein>
<dbReference type="InterPro" id="IPR036224">
    <property type="entry name" value="GINS_bundle-like_dom_sf"/>
</dbReference>
<dbReference type="GO" id="GO:0000811">
    <property type="term" value="C:GINS complex"/>
    <property type="evidence" value="ECO:0007669"/>
    <property type="project" value="UniProtKB-UniRule"/>
</dbReference>
<feature type="domain" description="GINS subunit" evidence="10">
    <location>
        <begin position="54"/>
        <end position="125"/>
    </location>
</feature>
<dbReference type="AlphaFoldDB" id="T2MD54"/>
<feature type="domain" description="DNA replication complex GINS protein PSF1 C-terminal" evidence="11">
    <location>
        <begin position="142"/>
        <end position="193"/>
    </location>
</feature>
<comment type="function">
    <text evidence="8">Required for correct functioning of the GINS complex, a complex that plays an essential role in the initiation of DNA replication, and progression of DNA replication forks. GINS complex is a core component of CDC45-MCM-GINS (CMG) helicase, the molecular machine that unwinds template DNA during replication, and around which the replisome is built.</text>
</comment>
<evidence type="ECO:0000259" key="10">
    <source>
        <dbReference type="Pfam" id="PF05916"/>
    </source>
</evidence>
<comment type="function">
    <text evidence="9">Required for correct functioning of the GINS complex, a complex that plays an essential role in the initiation of DNA replication, and progression of DNA replication forks. GINS complex seems to bind preferentially to single-stranded DNA.</text>
</comment>
<keyword evidence="6 9" id="KW-0235">DNA replication</keyword>
<evidence type="ECO:0000256" key="3">
    <source>
        <dbReference type="ARBA" id="ARBA00006677"/>
    </source>
</evidence>
<dbReference type="EMBL" id="HAAD01003817">
    <property type="protein sequence ID" value="CDG70049.1"/>
    <property type="molecule type" value="mRNA"/>
</dbReference>
<reference evidence="12" key="1">
    <citation type="journal article" date="2013" name="Genome Biol. Evol.">
        <title>Punctuated emergences of genetic and phenotypic innovations in eumetazoan, bilaterian, euteleostome, and hominidae ancestors.</title>
        <authorList>
            <person name="Wenger Y."/>
            <person name="Galliot B."/>
        </authorList>
    </citation>
    <scope>NUCLEOTIDE SEQUENCE</scope>
    <source>
        <tissue evidence="12">Whole animals</tissue>
    </source>
</reference>
<evidence type="ECO:0000259" key="11">
    <source>
        <dbReference type="Pfam" id="PF24997"/>
    </source>
</evidence>
<evidence type="ECO:0000313" key="12">
    <source>
        <dbReference type="EMBL" id="CDG70049.1"/>
    </source>
</evidence>
<dbReference type="CDD" id="cd21696">
    <property type="entry name" value="GINS_B_Psf1"/>
    <property type="match status" value="1"/>
</dbReference>
<evidence type="ECO:0000256" key="1">
    <source>
        <dbReference type="ARBA" id="ARBA00004123"/>
    </source>
</evidence>
<dbReference type="PANTHER" id="PTHR12914">
    <property type="entry name" value="PARTNER OF SLD5"/>
    <property type="match status" value="1"/>
</dbReference>
<dbReference type="Pfam" id="PF24997">
    <property type="entry name" value="PSF1_C"/>
    <property type="match status" value="1"/>
</dbReference>
<proteinExistence type="evidence at transcript level"/>
<comment type="similarity">
    <text evidence="3 9">Belongs to the GINS1/PSF1 family.</text>
</comment>
<keyword evidence="7 9" id="KW-0539">Nucleus</keyword>
<dbReference type="InterPro" id="IPR021151">
    <property type="entry name" value="GINS_A"/>
</dbReference>
<comment type="subcellular location">
    <subcellularLocation>
        <location evidence="2">Chromosome</location>
    </subcellularLocation>
    <subcellularLocation>
        <location evidence="1 9">Nucleus</location>
    </subcellularLocation>
</comment>
<dbReference type="GO" id="GO:1902983">
    <property type="term" value="P:DNA strand elongation involved in mitotic DNA replication"/>
    <property type="evidence" value="ECO:0007669"/>
    <property type="project" value="TreeGrafter"/>
</dbReference>
<name>T2MD54_HYDVU</name>
<dbReference type="InterPro" id="IPR056783">
    <property type="entry name" value="PSF1_C"/>
</dbReference>
<dbReference type="FunFam" id="1.20.58.1030:FF:000001">
    <property type="entry name" value="DNA replication complex GINS protein PSF1"/>
    <property type="match status" value="1"/>
</dbReference>
<dbReference type="OrthoDB" id="10252587at2759"/>
<accession>T2MD54</accession>
<keyword evidence="5" id="KW-0158">Chromosome</keyword>
<evidence type="ECO:0000256" key="2">
    <source>
        <dbReference type="ARBA" id="ARBA00004286"/>
    </source>
</evidence>